<dbReference type="EMBL" id="JAACNH010000003">
    <property type="protein sequence ID" value="KAG8448134.1"/>
    <property type="molecule type" value="Genomic_DNA"/>
</dbReference>
<evidence type="ECO:0000313" key="2">
    <source>
        <dbReference type="Proteomes" id="UP000812440"/>
    </source>
</evidence>
<keyword evidence="2" id="KW-1185">Reference proteome</keyword>
<reference evidence="1" key="1">
    <citation type="thesis" date="2020" institute="ProQuest LLC" country="789 East Eisenhower Parkway, Ann Arbor, MI, USA">
        <title>Comparative Genomics and Chromosome Evolution.</title>
        <authorList>
            <person name="Mudd A.B."/>
        </authorList>
    </citation>
    <scope>NUCLEOTIDE SEQUENCE</scope>
    <source>
        <strain evidence="1">Female2</strain>
        <tissue evidence="1">Blood</tissue>
    </source>
</reference>
<sequence>MVSDWQVSLCYGAQLTGTSRGISGLTERDIHGVGVAGSVPRRGKFKPEMPSAVGATWTAGPVIGSATRHVLLEWSHVTMCMGL</sequence>
<comment type="caution">
    <text evidence="1">The sequence shown here is derived from an EMBL/GenBank/DDBJ whole genome shotgun (WGS) entry which is preliminary data.</text>
</comment>
<dbReference type="Proteomes" id="UP000812440">
    <property type="component" value="Chromosome 8_10"/>
</dbReference>
<gene>
    <name evidence="1" type="ORF">GDO86_015289</name>
</gene>
<organism evidence="1 2">
    <name type="scientific">Hymenochirus boettgeri</name>
    <name type="common">Congo dwarf clawed frog</name>
    <dbReference type="NCBI Taxonomy" id="247094"/>
    <lineage>
        <taxon>Eukaryota</taxon>
        <taxon>Metazoa</taxon>
        <taxon>Chordata</taxon>
        <taxon>Craniata</taxon>
        <taxon>Vertebrata</taxon>
        <taxon>Euteleostomi</taxon>
        <taxon>Amphibia</taxon>
        <taxon>Batrachia</taxon>
        <taxon>Anura</taxon>
        <taxon>Pipoidea</taxon>
        <taxon>Pipidae</taxon>
        <taxon>Pipinae</taxon>
        <taxon>Hymenochirus</taxon>
    </lineage>
</organism>
<protein>
    <submittedName>
        <fullName evidence="1">Uncharacterized protein</fullName>
    </submittedName>
</protein>
<name>A0A8T2JXA5_9PIPI</name>
<evidence type="ECO:0000313" key="1">
    <source>
        <dbReference type="EMBL" id="KAG8448134.1"/>
    </source>
</evidence>
<dbReference type="AlphaFoldDB" id="A0A8T2JXA5"/>
<proteinExistence type="predicted"/>
<accession>A0A8T2JXA5</accession>